<dbReference type="PROSITE" id="PS50885">
    <property type="entry name" value="HAMP"/>
    <property type="match status" value="1"/>
</dbReference>
<dbReference type="GO" id="GO:0005886">
    <property type="term" value="C:plasma membrane"/>
    <property type="evidence" value="ECO:0007669"/>
    <property type="project" value="UniProtKB-SubCell"/>
</dbReference>
<feature type="chain" id="PRO_5013055675" description="histidine kinase" evidence="12">
    <location>
        <begin position="22"/>
        <end position="456"/>
    </location>
</feature>
<dbReference type="InterPro" id="IPR036890">
    <property type="entry name" value="HATPase_C_sf"/>
</dbReference>
<feature type="compositionally biased region" description="Low complexity" evidence="10">
    <location>
        <begin position="422"/>
        <end position="432"/>
    </location>
</feature>
<dbReference type="EMBL" id="NOZR01000016">
    <property type="protein sequence ID" value="OYN77495.1"/>
    <property type="molecule type" value="Genomic_DNA"/>
</dbReference>
<keyword evidence="6 11" id="KW-0812">Transmembrane</keyword>
<dbReference type="Gene3D" id="3.30.565.10">
    <property type="entry name" value="Histidine kinase-like ATPase, C-terminal domain"/>
    <property type="match status" value="1"/>
</dbReference>
<keyword evidence="5" id="KW-0808">Transferase</keyword>
<evidence type="ECO:0000256" key="2">
    <source>
        <dbReference type="ARBA" id="ARBA00004236"/>
    </source>
</evidence>
<evidence type="ECO:0000256" key="5">
    <source>
        <dbReference type="ARBA" id="ARBA00022679"/>
    </source>
</evidence>
<dbReference type="GO" id="GO:0000155">
    <property type="term" value="F:phosphorelay sensor kinase activity"/>
    <property type="evidence" value="ECO:0007669"/>
    <property type="project" value="InterPro"/>
</dbReference>
<evidence type="ECO:0000256" key="9">
    <source>
        <dbReference type="ARBA" id="ARBA00023012"/>
    </source>
</evidence>
<evidence type="ECO:0000256" key="6">
    <source>
        <dbReference type="ARBA" id="ARBA00022692"/>
    </source>
</evidence>
<name>A0A255DJS5_9MYCO</name>
<dbReference type="PROSITE" id="PS50109">
    <property type="entry name" value="HIS_KIN"/>
    <property type="match status" value="1"/>
</dbReference>
<dbReference type="Pfam" id="PF00512">
    <property type="entry name" value="HisKA"/>
    <property type="match status" value="1"/>
</dbReference>
<organism evidence="15 16">
    <name type="scientific">Mycolicibacterium sphagni</name>
    <dbReference type="NCBI Taxonomy" id="1786"/>
    <lineage>
        <taxon>Bacteria</taxon>
        <taxon>Bacillati</taxon>
        <taxon>Actinomycetota</taxon>
        <taxon>Actinomycetes</taxon>
        <taxon>Mycobacteriales</taxon>
        <taxon>Mycobacteriaceae</taxon>
        <taxon>Mycolicibacterium</taxon>
    </lineage>
</organism>
<evidence type="ECO:0000313" key="16">
    <source>
        <dbReference type="Proteomes" id="UP000216063"/>
    </source>
</evidence>
<keyword evidence="12" id="KW-0732">Signal</keyword>
<dbReference type="Pfam" id="PF00672">
    <property type="entry name" value="HAMP"/>
    <property type="match status" value="1"/>
</dbReference>
<evidence type="ECO:0000256" key="10">
    <source>
        <dbReference type="SAM" id="MobiDB-lite"/>
    </source>
</evidence>
<keyword evidence="16" id="KW-1185">Reference proteome</keyword>
<dbReference type="RefSeq" id="WP_094482182.1">
    <property type="nucleotide sequence ID" value="NZ_NOZR01000016.1"/>
</dbReference>
<protein>
    <recommendedName>
        <fullName evidence="3">histidine kinase</fullName>
        <ecNumber evidence="3">2.7.13.3</ecNumber>
    </recommendedName>
</protein>
<evidence type="ECO:0000259" key="14">
    <source>
        <dbReference type="PROSITE" id="PS50885"/>
    </source>
</evidence>
<keyword evidence="9" id="KW-0902">Two-component regulatory system</keyword>
<comment type="subcellular location">
    <subcellularLocation>
        <location evidence="2">Cell membrane</location>
    </subcellularLocation>
</comment>
<comment type="catalytic activity">
    <reaction evidence="1">
        <text>ATP + protein L-histidine = ADP + protein N-phospho-L-histidine.</text>
        <dbReference type="EC" id="2.7.13.3"/>
    </reaction>
</comment>
<feature type="region of interest" description="Disordered" evidence="10">
    <location>
        <begin position="418"/>
        <end position="456"/>
    </location>
</feature>
<dbReference type="InterPro" id="IPR050428">
    <property type="entry name" value="TCS_sensor_his_kinase"/>
</dbReference>
<evidence type="ECO:0000256" key="1">
    <source>
        <dbReference type="ARBA" id="ARBA00000085"/>
    </source>
</evidence>
<reference evidence="15 16" key="1">
    <citation type="submission" date="2017-07" db="EMBL/GenBank/DDBJ databases">
        <title>The new phylogeny of genus Mycobacterium.</title>
        <authorList>
            <person name="Tortoli E."/>
            <person name="Trovato A."/>
            <person name="Cirillo D.M."/>
        </authorList>
    </citation>
    <scope>NUCLEOTIDE SEQUENCE [LARGE SCALE GENOMIC DNA]</scope>
    <source>
        <strain evidence="15 16">ATCC 33027</strain>
    </source>
</reference>
<dbReference type="InterPro" id="IPR005467">
    <property type="entry name" value="His_kinase_dom"/>
</dbReference>
<dbReference type="InterPro" id="IPR003594">
    <property type="entry name" value="HATPase_dom"/>
</dbReference>
<dbReference type="Pfam" id="PF02518">
    <property type="entry name" value="HATPase_c"/>
    <property type="match status" value="1"/>
</dbReference>
<dbReference type="OrthoDB" id="5499837at2"/>
<dbReference type="InterPro" id="IPR003661">
    <property type="entry name" value="HisK_dim/P_dom"/>
</dbReference>
<dbReference type="PANTHER" id="PTHR45436:SF5">
    <property type="entry name" value="SENSOR HISTIDINE KINASE TRCS"/>
    <property type="match status" value="1"/>
</dbReference>
<dbReference type="SUPFAM" id="SSF47384">
    <property type="entry name" value="Homodimeric domain of signal transducing histidine kinase"/>
    <property type="match status" value="1"/>
</dbReference>
<accession>A0A255DJS5</accession>
<dbReference type="SUPFAM" id="SSF55874">
    <property type="entry name" value="ATPase domain of HSP90 chaperone/DNA topoisomerase II/histidine kinase"/>
    <property type="match status" value="1"/>
</dbReference>
<proteinExistence type="predicted"/>
<gene>
    <name evidence="15" type="ORF">CG716_18365</name>
</gene>
<keyword evidence="4" id="KW-0597">Phosphoprotein</keyword>
<feature type="domain" description="Histidine kinase" evidence="13">
    <location>
        <begin position="229"/>
        <end position="425"/>
    </location>
</feature>
<evidence type="ECO:0000256" key="4">
    <source>
        <dbReference type="ARBA" id="ARBA00022553"/>
    </source>
</evidence>
<dbReference type="SMART" id="SM00387">
    <property type="entry name" value="HATPase_c"/>
    <property type="match status" value="1"/>
</dbReference>
<dbReference type="PANTHER" id="PTHR45436">
    <property type="entry name" value="SENSOR HISTIDINE KINASE YKOH"/>
    <property type="match status" value="1"/>
</dbReference>
<evidence type="ECO:0000256" key="11">
    <source>
        <dbReference type="SAM" id="Phobius"/>
    </source>
</evidence>
<keyword evidence="8 11" id="KW-1133">Transmembrane helix</keyword>
<sequence>MRNRIVTLAMLAATLATSMFAVPLALFAAHYYRSQQSAELERVADAAAVNVAADLFHGRFAGDLPRGPLGTQLAIYGAGGRLRGGQGPDTADPVVTATLADNTVHYDRDRDQLLAAVPVAEGAHAAYAIRATTSAAEVYRRIDLTWVLMIALGALVLLVTWQLARWQARRVARPLEHLFAAAGTLGDSDFRVRAPPSGIPEIDAVSTALNRTAVRIGDLIDRERTITASASHQLRTPLTGLRLGLEAALDSPSPDHRQAITDAIATTERLDHTIDDLIALARGTTHASAPLDLDTLLGEITETWRHLLAESGRDVRIRTDPDLPRSPASAAAVRQILAVLIDNATRHGTGTVTVYARDASAALAIDVSDEGALRSDQTDPFCRGPASGHGIGLPLARNIAESEGGRLYLRSRTPTTFTLFVPSSPQASSPTQQDEDPASCSSSGRRGGARKEEPAP</sequence>
<dbReference type="EC" id="2.7.13.3" evidence="3"/>
<evidence type="ECO:0000256" key="3">
    <source>
        <dbReference type="ARBA" id="ARBA00012438"/>
    </source>
</evidence>
<feature type="domain" description="HAMP" evidence="14">
    <location>
        <begin position="169"/>
        <end position="221"/>
    </location>
</feature>
<dbReference type="Gene3D" id="6.10.340.10">
    <property type="match status" value="1"/>
</dbReference>
<evidence type="ECO:0000256" key="7">
    <source>
        <dbReference type="ARBA" id="ARBA00022777"/>
    </source>
</evidence>
<dbReference type="SMART" id="SM00304">
    <property type="entry name" value="HAMP"/>
    <property type="match status" value="1"/>
</dbReference>
<comment type="caution">
    <text evidence="15">The sequence shown here is derived from an EMBL/GenBank/DDBJ whole genome shotgun (WGS) entry which is preliminary data.</text>
</comment>
<keyword evidence="11" id="KW-0472">Membrane</keyword>
<evidence type="ECO:0000313" key="15">
    <source>
        <dbReference type="EMBL" id="OYN77495.1"/>
    </source>
</evidence>
<dbReference type="InterPro" id="IPR036097">
    <property type="entry name" value="HisK_dim/P_sf"/>
</dbReference>
<feature type="signal peptide" evidence="12">
    <location>
        <begin position="1"/>
        <end position="21"/>
    </location>
</feature>
<dbReference type="InterPro" id="IPR003660">
    <property type="entry name" value="HAMP_dom"/>
</dbReference>
<evidence type="ECO:0000256" key="12">
    <source>
        <dbReference type="SAM" id="SignalP"/>
    </source>
</evidence>
<evidence type="ECO:0000259" key="13">
    <source>
        <dbReference type="PROSITE" id="PS50109"/>
    </source>
</evidence>
<dbReference type="Gene3D" id="1.10.287.130">
    <property type="match status" value="1"/>
</dbReference>
<dbReference type="Proteomes" id="UP000216063">
    <property type="component" value="Unassembled WGS sequence"/>
</dbReference>
<dbReference type="SMART" id="SM00388">
    <property type="entry name" value="HisKA"/>
    <property type="match status" value="1"/>
</dbReference>
<keyword evidence="7" id="KW-0418">Kinase</keyword>
<feature type="transmembrane region" description="Helical" evidence="11">
    <location>
        <begin position="144"/>
        <end position="164"/>
    </location>
</feature>
<evidence type="ECO:0000256" key="8">
    <source>
        <dbReference type="ARBA" id="ARBA00022989"/>
    </source>
</evidence>
<dbReference type="CDD" id="cd00082">
    <property type="entry name" value="HisKA"/>
    <property type="match status" value="1"/>
</dbReference>
<dbReference type="AlphaFoldDB" id="A0A255DJS5"/>